<sequence length="296" mass="32575">MSTLEHLAGQWREWRYAHVADMFRPYGWTSLVAQYWLHDGDMDREFELLPGSWSVREGKVIFTPPASGPSLSVDGAYPEGPVEIVPGRNMTYGHGDSRPVYYGDCEVETLVRSTDDGEAIYAVRVRDPKQASDLTAAGITEYPYDPAWRIPARFTPTARVDVEAVTVESGVREVTPHIGTLAFTHGGRDYSIVVLGKDTDAGTVQPVAHVRDRTSGPITYGAGRTIELQFADESGERIDYIDFNYASALPCAFTNFVTCPFPPPQNNLDFEVTAGEKKPVIEVARSLTYQGAGAGF</sequence>
<evidence type="ECO:0000313" key="1">
    <source>
        <dbReference type="EMBL" id="GLK01217.1"/>
    </source>
</evidence>
<keyword evidence="2" id="KW-1185">Reference proteome</keyword>
<dbReference type="RefSeq" id="WP_204938865.1">
    <property type="nucleotide sequence ID" value="NZ_BAAAUM010000001.1"/>
</dbReference>
<accession>A0A9W6HRS0</accession>
<dbReference type="AlphaFoldDB" id="A0A9W6HRS0"/>
<name>A0A9W6HRS0_9MICO</name>
<comment type="caution">
    <text evidence="1">The sequence shown here is derived from an EMBL/GenBank/DDBJ whole genome shotgun (WGS) entry which is preliminary data.</text>
</comment>
<organism evidence="1 2">
    <name type="scientific">Microbacterium keratanolyticum</name>
    <dbReference type="NCBI Taxonomy" id="67574"/>
    <lineage>
        <taxon>Bacteria</taxon>
        <taxon>Bacillati</taxon>
        <taxon>Actinomycetota</taxon>
        <taxon>Actinomycetes</taxon>
        <taxon>Micrococcales</taxon>
        <taxon>Microbacteriaceae</taxon>
        <taxon>Microbacterium</taxon>
    </lineage>
</organism>
<protein>
    <recommendedName>
        <fullName evidence="3">DUF1684 domain-containing protein</fullName>
    </recommendedName>
</protein>
<evidence type="ECO:0008006" key="3">
    <source>
        <dbReference type="Google" id="ProtNLM"/>
    </source>
</evidence>
<reference evidence="1" key="1">
    <citation type="journal article" date="2014" name="Int. J. Syst. Evol. Microbiol.">
        <title>Complete genome sequence of Corynebacterium casei LMG S-19264T (=DSM 44701T), isolated from a smear-ripened cheese.</title>
        <authorList>
            <consortium name="US DOE Joint Genome Institute (JGI-PGF)"/>
            <person name="Walter F."/>
            <person name="Albersmeier A."/>
            <person name="Kalinowski J."/>
            <person name="Ruckert C."/>
        </authorList>
    </citation>
    <scope>NUCLEOTIDE SEQUENCE</scope>
    <source>
        <strain evidence="1">VKM Ac-1958</strain>
    </source>
</reference>
<reference evidence="1" key="2">
    <citation type="submission" date="2023-01" db="EMBL/GenBank/DDBJ databases">
        <authorList>
            <person name="Sun Q."/>
            <person name="Evtushenko L."/>
        </authorList>
    </citation>
    <scope>NUCLEOTIDE SEQUENCE</scope>
    <source>
        <strain evidence="1">VKM Ac-1958</strain>
    </source>
</reference>
<gene>
    <name evidence="1" type="ORF">GCM10017596_09320</name>
</gene>
<dbReference type="PANTHER" id="PTHR41913">
    <property type="entry name" value="DUF1684 DOMAIN-CONTAINING PROTEIN"/>
    <property type="match status" value="1"/>
</dbReference>
<proteinExistence type="predicted"/>
<dbReference type="PANTHER" id="PTHR41913:SF1">
    <property type="entry name" value="DUF1684 DOMAIN-CONTAINING PROTEIN"/>
    <property type="match status" value="1"/>
</dbReference>
<evidence type="ECO:0000313" key="2">
    <source>
        <dbReference type="Proteomes" id="UP001142325"/>
    </source>
</evidence>
<dbReference type="Pfam" id="PF07920">
    <property type="entry name" value="DUF1684"/>
    <property type="match status" value="1"/>
</dbReference>
<dbReference type="Proteomes" id="UP001142325">
    <property type="component" value="Unassembled WGS sequence"/>
</dbReference>
<dbReference type="InterPro" id="IPR012467">
    <property type="entry name" value="DUF1684"/>
</dbReference>
<dbReference type="EMBL" id="BSET01000001">
    <property type="protein sequence ID" value="GLK01217.1"/>
    <property type="molecule type" value="Genomic_DNA"/>
</dbReference>